<dbReference type="PROSITE" id="PS50977">
    <property type="entry name" value="HTH_TETR_2"/>
    <property type="match status" value="1"/>
</dbReference>
<dbReference type="InterPro" id="IPR009057">
    <property type="entry name" value="Homeodomain-like_sf"/>
</dbReference>
<evidence type="ECO:0000256" key="2">
    <source>
        <dbReference type="PROSITE-ProRule" id="PRU00335"/>
    </source>
</evidence>
<sequence>MADERGRRPGNPQTRREILEAAMESFKAHGYGGTTIRGVARAAGVDPALVMHFFGSKDGLFSAAINTSLPVALLVGAFDGDEAHIGERLVTKYLEVWEDPAHGPDLSAVLHAAAATPAAAELLKELTSRELLGPVTRRLSGDHAEIRALLTASQLLGLAMIRYMLKVDPLASMSAGQVVAVVAPTVQRYLTGPLSLDEIAGTGRPG</sequence>
<dbReference type="SUPFAM" id="SSF46689">
    <property type="entry name" value="Homeodomain-like"/>
    <property type="match status" value="1"/>
</dbReference>
<evidence type="ECO:0000259" key="3">
    <source>
        <dbReference type="PROSITE" id="PS50977"/>
    </source>
</evidence>
<dbReference type="Pfam" id="PF00440">
    <property type="entry name" value="TetR_N"/>
    <property type="match status" value="1"/>
</dbReference>
<accession>A0ABW8ADG8</accession>
<dbReference type="RefSeq" id="WP_397025120.1">
    <property type="nucleotide sequence ID" value="NZ_JBITMB010000009.1"/>
</dbReference>
<keyword evidence="1 2" id="KW-0238">DNA-binding</keyword>
<reference evidence="4 5" key="1">
    <citation type="submission" date="2024-10" db="EMBL/GenBank/DDBJ databases">
        <title>The Natural Products Discovery Center: Release of the First 8490 Sequenced Strains for Exploring Actinobacteria Biosynthetic Diversity.</title>
        <authorList>
            <person name="Kalkreuter E."/>
            <person name="Kautsar S.A."/>
            <person name="Yang D."/>
            <person name="Bader C.D."/>
            <person name="Teijaro C.N."/>
            <person name="Fluegel L."/>
            <person name="Davis C.M."/>
            <person name="Simpson J.R."/>
            <person name="Lauterbach L."/>
            <person name="Steele A.D."/>
            <person name="Gui C."/>
            <person name="Meng S."/>
            <person name="Li G."/>
            <person name="Viehrig K."/>
            <person name="Ye F."/>
            <person name="Su P."/>
            <person name="Kiefer A.F."/>
            <person name="Nichols A."/>
            <person name="Cepeda A.J."/>
            <person name="Yan W."/>
            <person name="Fan B."/>
            <person name="Jiang Y."/>
            <person name="Adhikari A."/>
            <person name="Zheng C.-J."/>
            <person name="Schuster L."/>
            <person name="Cowan T.M."/>
            <person name="Smanski M.J."/>
            <person name="Chevrette M.G."/>
            <person name="De Carvalho L.P.S."/>
            <person name="Shen B."/>
        </authorList>
    </citation>
    <scope>NUCLEOTIDE SEQUENCE [LARGE SCALE GENOMIC DNA]</scope>
    <source>
        <strain evidence="4 5">NPDC049503</strain>
    </source>
</reference>
<name>A0ABW8ADG8_9ACTN</name>
<evidence type="ECO:0000313" key="5">
    <source>
        <dbReference type="Proteomes" id="UP001612928"/>
    </source>
</evidence>
<dbReference type="PANTHER" id="PTHR30055:SF235">
    <property type="entry name" value="TRANSCRIPTIONAL REGULATORY PROTEIN"/>
    <property type="match status" value="1"/>
</dbReference>
<evidence type="ECO:0000256" key="1">
    <source>
        <dbReference type="ARBA" id="ARBA00023125"/>
    </source>
</evidence>
<feature type="domain" description="HTH tetR-type" evidence="3">
    <location>
        <begin position="12"/>
        <end position="72"/>
    </location>
</feature>
<dbReference type="InterPro" id="IPR036271">
    <property type="entry name" value="Tet_transcr_reg_TetR-rel_C_sf"/>
</dbReference>
<gene>
    <name evidence="4" type="ORF">ACIBP5_33060</name>
</gene>
<dbReference type="InterPro" id="IPR001647">
    <property type="entry name" value="HTH_TetR"/>
</dbReference>
<evidence type="ECO:0000313" key="4">
    <source>
        <dbReference type="EMBL" id="MFI7444829.1"/>
    </source>
</evidence>
<dbReference type="InterPro" id="IPR050109">
    <property type="entry name" value="HTH-type_TetR-like_transc_reg"/>
</dbReference>
<dbReference type="InterPro" id="IPR041678">
    <property type="entry name" value="TetR_C_16"/>
</dbReference>
<proteinExistence type="predicted"/>
<dbReference type="Gene3D" id="1.10.10.60">
    <property type="entry name" value="Homeodomain-like"/>
    <property type="match status" value="1"/>
</dbReference>
<organism evidence="4 5">
    <name type="scientific">Nonomuraea indica</name>
    <dbReference type="NCBI Taxonomy" id="1581193"/>
    <lineage>
        <taxon>Bacteria</taxon>
        <taxon>Bacillati</taxon>
        <taxon>Actinomycetota</taxon>
        <taxon>Actinomycetes</taxon>
        <taxon>Streptosporangiales</taxon>
        <taxon>Streptosporangiaceae</taxon>
        <taxon>Nonomuraea</taxon>
    </lineage>
</organism>
<dbReference type="PANTHER" id="PTHR30055">
    <property type="entry name" value="HTH-TYPE TRANSCRIPTIONAL REGULATOR RUTR"/>
    <property type="match status" value="1"/>
</dbReference>
<dbReference type="Proteomes" id="UP001612928">
    <property type="component" value="Unassembled WGS sequence"/>
</dbReference>
<dbReference type="Gene3D" id="1.10.357.10">
    <property type="entry name" value="Tetracycline Repressor, domain 2"/>
    <property type="match status" value="1"/>
</dbReference>
<keyword evidence="5" id="KW-1185">Reference proteome</keyword>
<dbReference type="Pfam" id="PF17920">
    <property type="entry name" value="TetR_C_16"/>
    <property type="match status" value="1"/>
</dbReference>
<feature type="DNA-binding region" description="H-T-H motif" evidence="2">
    <location>
        <begin position="35"/>
        <end position="54"/>
    </location>
</feature>
<dbReference type="EMBL" id="JBITMB010000009">
    <property type="protein sequence ID" value="MFI7444829.1"/>
    <property type="molecule type" value="Genomic_DNA"/>
</dbReference>
<comment type="caution">
    <text evidence="4">The sequence shown here is derived from an EMBL/GenBank/DDBJ whole genome shotgun (WGS) entry which is preliminary data.</text>
</comment>
<dbReference type="SUPFAM" id="SSF48498">
    <property type="entry name" value="Tetracyclin repressor-like, C-terminal domain"/>
    <property type="match status" value="1"/>
</dbReference>
<dbReference type="PRINTS" id="PR00455">
    <property type="entry name" value="HTHTETR"/>
</dbReference>
<protein>
    <submittedName>
        <fullName evidence="4">TetR family transcriptional regulator</fullName>
    </submittedName>
</protein>